<dbReference type="PANTHER" id="PTHR30576:SF0">
    <property type="entry name" value="UNDECAPRENYL-PHOSPHATE N-ACETYLGALACTOSAMINYL 1-PHOSPHATE TRANSFERASE-RELATED"/>
    <property type="match status" value="1"/>
</dbReference>
<dbReference type="NCBIfam" id="TIGR03025">
    <property type="entry name" value="EPS_sugtrans"/>
    <property type="match status" value="1"/>
</dbReference>
<dbReference type="NCBIfam" id="TIGR03023">
    <property type="entry name" value="WcaJ_sugtrans"/>
    <property type="match status" value="1"/>
</dbReference>
<keyword evidence="10" id="KW-1185">Reference proteome</keyword>
<name>A0A842IQU5_9FLAO</name>
<evidence type="ECO:0000313" key="9">
    <source>
        <dbReference type="EMBL" id="MBC2843847.1"/>
    </source>
</evidence>
<organism evidence="9 10">
    <name type="scientific">Winogradskyella flava</name>
    <dbReference type="NCBI Taxonomy" id="1884876"/>
    <lineage>
        <taxon>Bacteria</taxon>
        <taxon>Pseudomonadati</taxon>
        <taxon>Bacteroidota</taxon>
        <taxon>Flavobacteriia</taxon>
        <taxon>Flavobacteriales</taxon>
        <taxon>Flavobacteriaceae</taxon>
        <taxon>Winogradskyella</taxon>
    </lineage>
</organism>
<feature type="transmembrane region" description="Helical" evidence="7">
    <location>
        <begin position="12"/>
        <end position="33"/>
    </location>
</feature>
<gene>
    <name evidence="9" type="ORF">H7F21_01990</name>
</gene>
<feature type="transmembrane region" description="Helical" evidence="7">
    <location>
        <begin position="272"/>
        <end position="294"/>
    </location>
</feature>
<comment type="caution">
    <text evidence="9">The sequence shown here is derived from an EMBL/GenBank/DDBJ whole genome shotgun (WGS) entry which is preliminary data.</text>
</comment>
<evidence type="ECO:0000256" key="4">
    <source>
        <dbReference type="ARBA" id="ARBA00022692"/>
    </source>
</evidence>
<accession>A0A842IQU5</accession>
<reference evidence="9" key="1">
    <citation type="submission" date="2020-08" db="EMBL/GenBank/DDBJ databases">
        <title>Winogradskyella ouciana sp. nov., isolated from the hadal seawater of the Mariana Trench.</title>
        <authorList>
            <person name="He X."/>
        </authorList>
    </citation>
    <scope>NUCLEOTIDE SEQUENCE [LARGE SCALE GENOMIC DNA]</scope>
    <source>
        <strain evidence="9">KCTC 52348</strain>
    </source>
</reference>
<dbReference type="InterPro" id="IPR003362">
    <property type="entry name" value="Bact_transf"/>
</dbReference>
<dbReference type="GO" id="GO:0089702">
    <property type="term" value="F:undecaprenyl-phosphate glucose phosphotransferase activity"/>
    <property type="evidence" value="ECO:0007669"/>
    <property type="project" value="UniProtKB-EC"/>
</dbReference>
<evidence type="ECO:0000256" key="7">
    <source>
        <dbReference type="SAM" id="Phobius"/>
    </source>
</evidence>
<keyword evidence="6 7" id="KW-0472">Membrane</keyword>
<evidence type="ECO:0000259" key="8">
    <source>
        <dbReference type="Pfam" id="PF02397"/>
    </source>
</evidence>
<evidence type="ECO:0000256" key="6">
    <source>
        <dbReference type="ARBA" id="ARBA00023136"/>
    </source>
</evidence>
<feature type="domain" description="Bacterial sugar transferase" evidence="8">
    <location>
        <begin position="267"/>
        <end position="451"/>
    </location>
</feature>
<evidence type="ECO:0000256" key="1">
    <source>
        <dbReference type="ARBA" id="ARBA00004141"/>
    </source>
</evidence>
<comment type="similarity">
    <text evidence="2">Belongs to the bacterial sugar transferase family.</text>
</comment>
<keyword evidence="5 7" id="KW-1133">Transmembrane helix</keyword>
<comment type="subcellular location">
    <subcellularLocation>
        <location evidence="1">Membrane</location>
        <topology evidence="1">Multi-pass membrane protein</topology>
    </subcellularLocation>
</comment>
<protein>
    <submittedName>
        <fullName evidence="9">Undecaprenyl-phosphate glucose phosphotransferase</fullName>
        <ecNumber evidence="9">2.7.8.31</ecNumber>
    </submittedName>
</protein>
<evidence type="ECO:0000256" key="5">
    <source>
        <dbReference type="ARBA" id="ARBA00022989"/>
    </source>
</evidence>
<dbReference type="EC" id="2.7.8.31" evidence="9"/>
<proteinExistence type="inferred from homology"/>
<evidence type="ECO:0000313" key="10">
    <source>
        <dbReference type="Proteomes" id="UP000533900"/>
    </source>
</evidence>
<dbReference type="EMBL" id="JACLCP010000001">
    <property type="protein sequence ID" value="MBC2843847.1"/>
    <property type="molecule type" value="Genomic_DNA"/>
</dbReference>
<feature type="transmembrane region" description="Helical" evidence="7">
    <location>
        <begin position="78"/>
        <end position="101"/>
    </location>
</feature>
<dbReference type="AlphaFoldDB" id="A0A842IQU5"/>
<dbReference type="InterPro" id="IPR017475">
    <property type="entry name" value="EPS_sugar_tfrase"/>
</dbReference>
<feature type="transmembrane region" description="Helical" evidence="7">
    <location>
        <begin position="113"/>
        <end position="132"/>
    </location>
</feature>
<dbReference type="InterPro" id="IPR017473">
    <property type="entry name" value="Undecaprenyl-P_gluc_Ptfrase"/>
</dbReference>
<keyword evidence="4 7" id="KW-0812">Transmembrane</keyword>
<keyword evidence="3 9" id="KW-0808">Transferase</keyword>
<dbReference type="Pfam" id="PF02397">
    <property type="entry name" value="Bac_transf"/>
    <property type="match status" value="1"/>
</dbReference>
<evidence type="ECO:0000256" key="3">
    <source>
        <dbReference type="ARBA" id="ARBA00022679"/>
    </source>
</evidence>
<dbReference type="GO" id="GO:0016020">
    <property type="term" value="C:membrane"/>
    <property type="evidence" value="ECO:0007669"/>
    <property type="project" value="UniProtKB-SubCell"/>
</dbReference>
<evidence type="ECO:0000256" key="2">
    <source>
        <dbReference type="ARBA" id="ARBA00006464"/>
    </source>
</evidence>
<dbReference type="RefSeq" id="WP_185787557.1">
    <property type="nucleotide sequence ID" value="NZ_JACLCP010000001.1"/>
</dbReference>
<feature type="transmembrane region" description="Helical" evidence="7">
    <location>
        <begin position="45"/>
        <end position="66"/>
    </location>
</feature>
<dbReference type="Proteomes" id="UP000533900">
    <property type="component" value="Unassembled WGS sequence"/>
</dbReference>
<sequence length="458" mass="53575">MSRLGQRGYSGYLRPISYAIDLSIINCVAYFYLLEDKASLINGNAILIFSAFISLGWLLLSVYSKFYEVYRYTRPVDIFSLVVKQSILFLLYTFAFSGLYHELDVYPRPIVKYTLFCFFLISVFKFAIYYLLQKYRASFGGNYRYTVILGLNEKTVALEDFFNSNPEYGYLHKKTYNFKNHESSLSQCFDFILNERIDEIYCSISELSNSQIADIVDFADNNLKILKFIPDSKEIYSKRLQYEYYDYIPILTLRTIPLEDSVNTFIKRGFDILFSSLVIVFILSWLTPIIAILIKLESKGPVFFKQSRNGFNYKEFDCYKFRSMMPNEEAHLYQVTRDDSRITRVGKFLRKTSIDELPQFFNVLFGDMSVVGPRPHMVSHTHMYAKKIDKFMVRHFVKPGITGLAQVSGFRGEVESDKDIIGRVKFDIFYIENWSLLLDMKIVVQTFLNAIKGEDKAY</sequence>
<dbReference type="PANTHER" id="PTHR30576">
    <property type="entry name" value="COLANIC BIOSYNTHESIS UDP-GLUCOSE LIPID CARRIER TRANSFERASE"/>
    <property type="match status" value="1"/>
</dbReference>